<comment type="caution">
    <text evidence="2">The sequence shown here is derived from an EMBL/GenBank/DDBJ whole genome shotgun (WGS) entry which is preliminary data.</text>
</comment>
<evidence type="ECO:0000313" key="2">
    <source>
        <dbReference type="EMBL" id="MPM54352.1"/>
    </source>
</evidence>
<accession>A0A645AM68</accession>
<name>A0A645AM68_9ZZZZ</name>
<dbReference type="InterPro" id="IPR050177">
    <property type="entry name" value="Lipid_A_modif_metabolic_enz"/>
</dbReference>
<dbReference type="PANTHER" id="PTHR43245:SF13">
    <property type="entry name" value="UDP-D-APIOSE_UDP-D-XYLOSE SYNTHASE 2"/>
    <property type="match status" value="1"/>
</dbReference>
<dbReference type="Pfam" id="PF01370">
    <property type="entry name" value="Epimerase"/>
    <property type="match status" value="1"/>
</dbReference>
<feature type="domain" description="NAD-dependent epimerase/dehydratase" evidence="1">
    <location>
        <begin position="5"/>
        <end position="218"/>
    </location>
</feature>
<gene>
    <name evidence="2" type="ORF">SDC9_101130</name>
</gene>
<protein>
    <recommendedName>
        <fullName evidence="1">NAD-dependent epimerase/dehydratase domain-containing protein</fullName>
    </recommendedName>
</protein>
<evidence type="ECO:0000259" key="1">
    <source>
        <dbReference type="Pfam" id="PF01370"/>
    </source>
</evidence>
<proteinExistence type="predicted"/>
<dbReference type="PANTHER" id="PTHR43245">
    <property type="entry name" value="BIFUNCTIONAL POLYMYXIN RESISTANCE PROTEIN ARNA"/>
    <property type="match status" value="1"/>
</dbReference>
<dbReference type="SUPFAM" id="SSF51735">
    <property type="entry name" value="NAD(P)-binding Rossmann-fold domains"/>
    <property type="match status" value="1"/>
</dbReference>
<dbReference type="Gene3D" id="3.40.50.720">
    <property type="entry name" value="NAD(P)-binding Rossmann-like Domain"/>
    <property type="match status" value="1"/>
</dbReference>
<dbReference type="InterPro" id="IPR001509">
    <property type="entry name" value="Epimerase_deHydtase"/>
</dbReference>
<organism evidence="2">
    <name type="scientific">bioreactor metagenome</name>
    <dbReference type="NCBI Taxonomy" id="1076179"/>
    <lineage>
        <taxon>unclassified sequences</taxon>
        <taxon>metagenomes</taxon>
        <taxon>ecological metagenomes</taxon>
    </lineage>
</organism>
<reference evidence="2" key="1">
    <citation type="submission" date="2019-08" db="EMBL/GenBank/DDBJ databases">
        <authorList>
            <person name="Kucharzyk K."/>
            <person name="Murdoch R.W."/>
            <person name="Higgins S."/>
            <person name="Loffler F."/>
        </authorList>
    </citation>
    <scope>NUCLEOTIDE SEQUENCE</scope>
</reference>
<dbReference type="AlphaFoldDB" id="A0A645AM68"/>
<dbReference type="EMBL" id="VSSQ01014761">
    <property type="protein sequence ID" value="MPM54352.1"/>
    <property type="molecule type" value="Genomic_DNA"/>
</dbReference>
<dbReference type="InterPro" id="IPR036291">
    <property type="entry name" value="NAD(P)-bd_dom_sf"/>
</dbReference>
<sequence length="312" mass="34848">MPNAVVLGATGHIGSYLVPALVDAGYDVLAVSRGNRAPYTGDLPEWKGVRQVFTSREEAIRSVIDRNTELVCDLLPYTRQDAEDLVSRFKSLKTAQNVRLISIGSIWIYDKKLEAPVSESHPRTAMDDYGRGKAEIEQYLLEEHERCGLRVTILHPGHICGRGWMPVGPQGNRDPQVIREIMAGKPILLPERGQATLHHVHSEDIARLTVTCLENENSVGESFHSVCKTALTLSGMGEQLYQHFGFEPLIEYKPYHEFLNELTKENATVSAEHIDRSPVASMEKANRLLGFEPKHSSIDTVIEAIESIKNEL</sequence>